<reference evidence="1 2" key="1">
    <citation type="submission" date="2014-07" db="EMBL/GenBank/DDBJ databases">
        <title>Draft genome sequence of Thalassospira profundimaris S25-3-2.</title>
        <authorList>
            <person name="Lai Q."/>
            <person name="Shao Z."/>
        </authorList>
    </citation>
    <scope>NUCLEOTIDE SEQUENCE [LARGE SCALE GENOMIC DNA]</scope>
    <source>
        <strain evidence="1 2">S25-3-2</strain>
    </source>
</reference>
<organism evidence="1 2">
    <name type="scientific">Thalassospira profundimaris</name>
    <dbReference type="NCBI Taxonomy" id="502049"/>
    <lineage>
        <taxon>Bacteria</taxon>
        <taxon>Pseudomonadati</taxon>
        <taxon>Pseudomonadota</taxon>
        <taxon>Alphaproteobacteria</taxon>
        <taxon>Rhodospirillales</taxon>
        <taxon>Thalassospiraceae</taxon>
        <taxon>Thalassospira</taxon>
    </lineage>
</organism>
<dbReference type="Proteomes" id="UP000252517">
    <property type="component" value="Unassembled WGS sequence"/>
</dbReference>
<protein>
    <submittedName>
        <fullName evidence="1">Uncharacterized protein</fullName>
    </submittedName>
</protein>
<name>A0A367XIV8_9PROT</name>
<accession>A0A367XIV8</accession>
<comment type="caution">
    <text evidence="1">The sequence shown here is derived from an EMBL/GenBank/DDBJ whole genome shotgun (WGS) entry which is preliminary data.</text>
</comment>
<dbReference type="AlphaFoldDB" id="A0A367XIV8"/>
<sequence>MSDWIVSGEIGANRLFTMSLAEWINRRTPRLPPPCNFFLSSTFYPKALLETPKHGAGAEYCSFFVVKAAYFTTRADLDA</sequence>
<dbReference type="EMBL" id="JPWH01000002">
    <property type="protein sequence ID" value="RCK53555.1"/>
    <property type="molecule type" value="Genomic_DNA"/>
</dbReference>
<evidence type="ECO:0000313" key="1">
    <source>
        <dbReference type="EMBL" id="RCK53555.1"/>
    </source>
</evidence>
<gene>
    <name evidence="1" type="ORF">TH25_03260</name>
</gene>
<proteinExistence type="predicted"/>
<evidence type="ECO:0000313" key="2">
    <source>
        <dbReference type="Proteomes" id="UP000252517"/>
    </source>
</evidence>